<feature type="domain" description="DUF2179" evidence="7">
    <location>
        <begin position="228"/>
        <end position="282"/>
    </location>
</feature>
<dbReference type="Pfam" id="PF10035">
    <property type="entry name" value="DUF2179"/>
    <property type="match status" value="1"/>
</dbReference>
<comment type="subcellular location">
    <subcellularLocation>
        <location evidence="1">Cell membrane</location>
        <topology evidence="1">Multi-pass membrane protein</topology>
    </subcellularLocation>
</comment>
<dbReference type="GO" id="GO:0005886">
    <property type="term" value="C:plasma membrane"/>
    <property type="evidence" value="ECO:0007669"/>
    <property type="project" value="UniProtKB-SubCell"/>
</dbReference>
<dbReference type="Proteomes" id="UP000878956">
    <property type="component" value="Unassembled WGS sequence"/>
</dbReference>
<reference evidence="11" key="4">
    <citation type="submission" date="2021-06" db="EMBL/GenBank/DDBJ databases">
        <authorList>
            <consortium name="NCBI Pathogen Detection Project"/>
        </authorList>
    </citation>
    <scope>NUCLEOTIDE SEQUENCE</scope>
    <source>
        <strain evidence="13">Clostridioides</strain>
        <strain evidence="11">HN1000</strain>
    </source>
</reference>
<evidence type="ECO:0000256" key="4">
    <source>
        <dbReference type="ARBA" id="ARBA00022989"/>
    </source>
</evidence>
<dbReference type="EMBL" id="FUPS01000005">
    <property type="protein sequence ID" value="SJS32383.1"/>
    <property type="molecule type" value="Genomic_DNA"/>
</dbReference>
<evidence type="ECO:0000313" key="15">
    <source>
        <dbReference type="EMBL" id="SJS32383.1"/>
    </source>
</evidence>
<evidence type="ECO:0000313" key="8">
    <source>
        <dbReference type="EMBL" id="CDS85084.1"/>
    </source>
</evidence>
<feature type="transmembrane region" description="Helical" evidence="6">
    <location>
        <begin position="84"/>
        <end position="102"/>
    </location>
</feature>
<accession>A0A031WAU5</accession>
<keyword evidence="3 6" id="KW-0812">Transmembrane</keyword>
<sequence length="290" mass="32366">MYGESKKLSIDNNIFLQYCLIILGMILSTLGINLYLAPAKLLSGGVAGICVILYKLFGINQGISSFLMNIPIFIIARKYFDNKFLLISFVNMLLFSLALGLTQDIAKYFPIDDTMLQCIYGGALTGIGMGLTFKARATAGGLDIIAAIMKRKYDIPMKNTFLFINFFVVCAGAFLFGAKLVMYTLITMYIISFTMDIGKDCFDRKKSILLISNKYDEISKVIMNKMGRGVTFLEAEGAYTQNKKKMIYCIISANEIGKFKDLIYDMDSEAFISVNNVEEVKGGGFKDKFL</sequence>
<evidence type="ECO:0000313" key="17">
    <source>
        <dbReference type="Proteomes" id="UP000189137"/>
    </source>
</evidence>
<dbReference type="EMBL" id="DAEPXK010000140">
    <property type="protein sequence ID" value="HBH1544657.1"/>
    <property type="molecule type" value="Genomic_DNA"/>
</dbReference>
<feature type="transmembrane region" description="Helical" evidence="6">
    <location>
        <begin position="155"/>
        <end position="174"/>
    </location>
</feature>
<dbReference type="EMBL" id="LK933316">
    <property type="protein sequence ID" value="CDT64340.1"/>
    <property type="molecule type" value="Genomic_DNA"/>
</dbReference>
<dbReference type="EMBL" id="DAEQIJ010000016">
    <property type="protein sequence ID" value="HBH2621177.1"/>
    <property type="molecule type" value="Genomic_DNA"/>
</dbReference>
<dbReference type="InterPro" id="IPR015867">
    <property type="entry name" value="N-reg_PII/ATP_PRibTrfase_C"/>
</dbReference>
<evidence type="ECO:0000259" key="7">
    <source>
        <dbReference type="Pfam" id="PF10035"/>
    </source>
</evidence>
<reference evidence="10" key="1">
    <citation type="submission" date="2014-07" db="EMBL/GenBank/DDBJ databases">
        <authorList>
            <person name="Monot Marc"/>
        </authorList>
    </citation>
    <scope>NUCLEOTIDE SEQUENCE</scope>
    <source>
        <strain evidence="10">7032989</strain>
        <strain evidence="9">7032994</strain>
    </source>
</reference>
<name>A0A031WAU5_CLODI</name>
<dbReference type="PIRSF" id="PIRSF006483">
    <property type="entry name" value="Membrane_protein_YitT"/>
    <property type="match status" value="1"/>
</dbReference>
<evidence type="ECO:0000313" key="13">
    <source>
        <dbReference type="EMBL" id="HBH2621177.1"/>
    </source>
</evidence>
<dbReference type="GeneID" id="66355015"/>
<feature type="transmembrane region" description="Helical" evidence="6">
    <location>
        <begin position="42"/>
        <end position="63"/>
    </location>
</feature>
<dbReference type="Proteomes" id="UP000879542">
    <property type="component" value="Unassembled WGS sequence"/>
</dbReference>
<dbReference type="CDD" id="cd16380">
    <property type="entry name" value="YitT_C"/>
    <property type="match status" value="1"/>
</dbReference>
<reference evidence="16 18" key="3">
    <citation type="submission" date="2019-02" db="EMBL/GenBank/DDBJ databases">
        <authorList>
            <consortium name="Pathogen Informatics"/>
        </authorList>
    </citation>
    <scope>NUCLEOTIDE SEQUENCE [LARGE SCALE GENOMIC DNA]</scope>
    <source>
        <strain evidence="16">Clo34</strain>
        <strain evidence="18">clo34</strain>
        <strain evidence="15 17">VRECD0157</strain>
    </source>
</reference>
<dbReference type="InterPro" id="IPR003740">
    <property type="entry name" value="YitT"/>
</dbReference>
<dbReference type="PANTHER" id="PTHR33545:SF5">
    <property type="entry name" value="UPF0750 MEMBRANE PROTEIN YITT"/>
    <property type="match status" value="1"/>
</dbReference>
<evidence type="ECO:0000313" key="11">
    <source>
        <dbReference type="EMBL" id="HBH1542814.1"/>
    </source>
</evidence>
<dbReference type="PANTHER" id="PTHR33545">
    <property type="entry name" value="UPF0750 MEMBRANE PROTEIN YITT-RELATED"/>
    <property type="match status" value="1"/>
</dbReference>
<evidence type="ECO:0000313" key="18">
    <source>
        <dbReference type="Proteomes" id="UP000411588"/>
    </source>
</evidence>
<reference evidence="11" key="2">
    <citation type="journal article" date="2018" name="Genome Biol.">
        <title>SKESA: strategic k-mer extension for scrupulous assemblies.</title>
        <authorList>
            <person name="Souvorov A."/>
            <person name="Agarwala R."/>
            <person name="Lipman D.J."/>
        </authorList>
    </citation>
    <scope>NUCLEOTIDE SEQUENCE</scope>
    <source>
        <strain evidence="13">Clostridioides</strain>
        <strain evidence="11">HN1000</strain>
    </source>
</reference>
<evidence type="ECO:0000313" key="16">
    <source>
        <dbReference type="EMBL" id="VFD29081.1"/>
    </source>
</evidence>
<dbReference type="EMBL" id="CAADAN010000001">
    <property type="protein sequence ID" value="VFD29081.1"/>
    <property type="molecule type" value="Genomic_DNA"/>
</dbReference>
<evidence type="ECO:0000256" key="3">
    <source>
        <dbReference type="ARBA" id="ARBA00022692"/>
    </source>
</evidence>
<dbReference type="KEGG" id="pdf:CD630DERM_26170"/>
<dbReference type="EMBL" id="LK932505">
    <property type="protein sequence ID" value="CDS85084.1"/>
    <property type="molecule type" value="Genomic_DNA"/>
</dbReference>
<keyword evidence="4 6" id="KW-1133">Transmembrane helix</keyword>
<keyword evidence="5 6" id="KW-0472">Membrane</keyword>
<evidence type="ECO:0000256" key="2">
    <source>
        <dbReference type="ARBA" id="ARBA00022475"/>
    </source>
</evidence>
<keyword evidence="2" id="KW-1003">Cell membrane</keyword>
<dbReference type="InterPro" id="IPR051461">
    <property type="entry name" value="UPF0750_membrane"/>
</dbReference>
<dbReference type="RefSeq" id="WP_003426922.1">
    <property type="nucleotide sequence ID" value="NZ_AP025558.1"/>
</dbReference>
<protein>
    <submittedName>
        <fullName evidence="10 16">Membrane protein</fullName>
    </submittedName>
    <submittedName>
        <fullName evidence="15">Uncharacterized BCR, YitT family COG1284</fullName>
    </submittedName>
    <submittedName>
        <fullName evidence="11">YitT family protein</fullName>
    </submittedName>
</protein>
<evidence type="ECO:0000313" key="14">
    <source>
        <dbReference type="EMBL" id="HBH2622447.1"/>
    </source>
</evidence>
<gene>
    <name evidence="10" type="ORF">BN1095_620051</name>
    <name evidence="8" type="ORF">BN1096_520086</name>
    <name evidence="9" type="ORF">BN1097_680098</name>
    <name evidence="11" type="ORF">KRM00_002306</name>
    <name evidence="12" type="ORF">KRM00_004259</name>
    <name evidence="13" type="ORF">KRQ00_002963</name>
    <name evidence="14" type="ORF">KRQ00_004326</name>
    <name evidence="16" type="ORF">SAMEA1402399_00114</name>
    <name evidence="15" type="ORF">SAMEA3375112_01827</name>
</gene>
<dbReference type="Pfam" id="PF02588">
    <property type="entry name" value="YitT_membrane"/>
    <property type="match status" value="1"/>
</dbReference>
<feature type="transmembrane region" description="Helical" evidence="6">
    <location>
        <begin position="15"/>
        <end position="36"/>
    </location>
</feature>
<evidence type="ECO:0000313" key="10">
    <source>
        <dbReference type="EMBL" id="CDT64340.1"/>
    </source>
</evidence>
<feature type="transmembrane region" description="Helical" evidence="6">
    <location>
        <begin position="114"/>
        <end position="134"/>
    </location>
</feature>
<evidence type="ECO:0000313" key="9">
    <source>
        <dbReference type="EMBL" id="CDS88548.1"/>
    </source>
</evidence>
<evidence type="ECO:0000256" key="5">
    <source>
        <dbReference type="ARBA" id="ARBA00023136"/>
    </source>
</evidence>
<dbReference type="InterPro" id="IPR019264">
    <property type="entry name" value="DUF2179"/>
</dbReference>
<dbReference type="EMBL" id="DAEQIJ010000070">
    <property type="protein sequence ID" value="HBH2622447.1"/>
    <property type="molecule type" value="Genomic_DNA"/>
</dbReference>
<proteinExistence type="predicted"/>
<dbReference type="Proteomes" id="UP000189137">
    <property type="component" value="Unassembled WGS sequence"/>
</dbReference>
<evidence type="ECO:0000313" key="12">
    <source>
        <dbReference type="EMBL" id="HBH1544657.1"/>
    </source>
</evidence>
<dbReference type="EMBL" id="DAEPXK010000024">
    <property type="protein sequence ID" value="HBH1542814.1"/>
    <property type="molecule type" value="Genomic_DNA"/>
</dbReference>
<evidence type="ECO:0000256" key="6">
    <source>
        <dbReference type="SAM" id="Phobius"/>
    </source>
</evidence>
<dbReference type="AlphaFoldDB" id="A0A031WAU5"/>
<dbReference type="PATRIC" id="fig|1496.1373.peg.217"/>
<organism evidence="10">
    <name type="scientific">Clostridioides difficile</name>
    <name type="common">Peptoclostridium difficile</name>
    <dbReference type="NCBI Taxonomy" id="1496"/>
    <lineage>
        <taxon>Bacteria</taxon>
        <taxon>Bacillati</taxon>
        <taxon>Bacillota</taxon>
        <taxon>Clostridia</taxon>
        <taxon>Peptostreptococcales</taxon>
        <taxon>Peptostreptococcaceae</taxon>
        <taxon>Clostridioides</taxon>
    </lineage>
</organism>
<dbReference type="EMBL" id="LK932407">
    <property type="protein sequence ID" value="CDS88548.1"/>
    <property type="molecule type" value="Genomic_DNA"/>
</dbReference>
<dbReference type="Gene3D" id="3.30.70.120">
    <property type="match status" value="1"/>
</dbReference>
<evidence type="ECO:0000256" key="1">
    <source>
        <dbReference type="ARBA" id="ARBA00004651"/>
    </source>
</evidence>
<dbReference type="Proteomes" id="UP000411588">
    <property type="component" value="Unassembled WGS sequence"/>
</dbReference>